<organism evidence="1 2">
    <name type="scientific">Paenibacillus donghaensis</name>
    <dbReference type="NCBI Taxonomy" id="414771"/>
    <lineage>
        <taxon>Bacteria</taxon>
        <taxon>Bacillati</taxon>
        <taxon>Bacillota</taxon>
        <taxon>Bacilli</taxon>
        <taxon>Bacillales</taxon>
        <taxon>Paenibacillaceae</taxon>
        <taxon>Paenibacillus</taxon>
    </lineage>
</organism>
<reference evidence="1 2" key="1">
    <citation type="submission" date="2017-06" db="EMBL/GenBank/DDBJ databases">
        <title>Complete genome sequence of Paenibacillus donghaensis KCTC 13049T isolated from East Sea sediment, South Korea.</title>
        <authorList>
            <person name="Jung B.K."/>
            <person name="Hong S.-J."/>
            <person name="Shin J.-H."/>
        </authorList>
    </citation>
    <scope>NUCLEOTIDE SEQUENCE [LARGE SCALE GENOMIC DNA]</scope>
    <source>
        <strain evidence="1 2">KCTC 13049</strain>
    </source>
</reference>
<evidence type="ECO:0000313" key="2">
    <source>
        <dbReference type="Proteomes" id="UP000249890"/>
    </source>
</evidence>
<protein>
    <recommendedName>
        <fullName evidence="3">Histidine kinase/HSP90-like ATPase domain-containing protein</fullName>
    </recommendedName>
</protein>
<dbReference type="AlphaFoldDB" id="A0A2Z2KD10"/>
<accession>A0A2Z2KD10</accession>
<dbReference type="RefSeq" id="WP_087914861.1">
    <property type="nucleotide sequence ID" value="NZ_CP021780.1"/>
</dbReference>
<proteinExistence type="predicted"/>
<dbReference type="Proteomes" id="UP000249890">
    <property type="component" value="Chromosome"/>
</dbReference>
<dbReference type="KEGG" id="pdh:B9T62_08650"/>
<dbReference type="Gene3D" id="3.30.565.10">
    <property type="entry name" value="Histidine kinase-like ATPase, C-terminal domain"/>
    <property type="match status" value="1"/>
</dbReference>
<dbReference type="InterPro" id="IPR036890">
    <property type="entry name" value="HATPase_C_sf"/>
</dbReference>
<sequence>MASHAKTEGVIHILISKDSSSLICEVVDSGDGMDTGNAELPLTGMGNRSRLFSGIGINNVHER</sequence>
<keyword evidence="2" id="KW-1185">Reference proteome</keyword>
<dbReference type="SUPFAM" id="SSF55874">
    <property type="entry name" value="ATPase domain of HSP90 chaperone/DNA topoisomerase II/histidine kinase"/>
    <property type="match status" value="1"/>
</dbReference>
<evidence type="ECO:0008006" key="3">
    <source>
        <dbReference type="Google" id="ProtNLM"/>
    </source>
</evidence>
<name>A0A2Z2KD10_9BACL</name>
<dbReference type="EMBL" id="CP021780">
    <property type="protein sequence ID" value="ASA20843.1"/>
    <property type="molecule type" value="Genomic_DNA"/>
</dbReference>
<gene>
    <name evidence="1" type="ORF">B9T62_08650</name>
</gene>
<evidence type="ECO:0000313" key="1">
    <source>
        <dbReference type="EMBL" id="ASA20843.1"/>
    </source>
</evidence>